<keyword evidence="3" id="KW-0808">Transferase</keyword>
<dbReference type="EMBL" id="JBAMMX010000020">
    <property type="protein sequence ID" value="KAK6921345.1"/>
    <property type="molecule type" value="Genomic_DNA"/>
</dbReference>
<organism evidence="3 4">
    <name type="scientific">Dillenia turbinata</name>
    <dbReference type="NCBI Taxonomy" id="194707"/>
    <lineage>
        <taxon>Eukaryota</taxon>
        <taxon>Viridiplantae</taxon>
        <taxon>Streptophyta</taxon>
        <taxon>Embryophyta</taxon>
        <taxon>Tracheophyta</taxon>
        <taxon>Spermatophyta</taxon>
        <taxon>Magnoliopsida</taxon>
        <taxon>eudicotyledons</taxon>
        <taxon>Gunneridae</taxon>
        <taxon>Pentapetalae</taxon>
        <taxon>Dilleniales</taxon>
        <taxon>Dilleniaceae</taxon>
        <taxon>Dillenia</taxon>
    </lineage>
</organism>
<sequence>MWKIWCGSGTPLGDSEKSSSPSDSGEAQVLVRWCLRIGIICSILTVSCMVLYNTSNPFELLPDSSFFSSLRHQPPADSSPPVKNETKLGKVLRGAAMEDKTVIAITLNEAWAAPNSMFDLFLESLRIGNQTQRLVNHLVVIALDEKAYNRCIASHPHCYFLTTEGIDFSHEARFMTNTYLTMMWRRTNFLRTILEEGYNFVFSDTDIMWFRDPFPRFFPDVDFQIACDQFNGNPLDKNNWPNGGFKFVRSNNKTIEFYRFWNASRITYPGKNEQDILNRIKKDPHLTQIGLEMRFLSTDYFGGFCNPSKDFNLVCTMHANCCFGLDNKMKDLTAMLGDWKRYMALNATQKATQHMSWSVPNYCRRSHPP</sequence>
<reference evidence="3 4" key="1">
    <citation type="submission" date="2023-12" db="EMBL/GenBank/DDBJ databases">
        <title>A high-quality genome assembly for Dillenia turbinata (Dilleniales).</title>
        <authorList>
            <person name="Chanderbali A."/>
        </authorList>
    </citation>
    <scope>NUCLEOTIDE SEQUENCE [LARGE SCALE GENOMIC DNA]</scope>
    <source>
        <strain evidence="3">LSX21</strain>
        <tissue evidence="3">Leaf</tissue>
    </source>
</reference>
<evidence type="ECO:0000313" key="3">
    <source>
        <dbReference type="EMBL" id="KAK6921345.1"/>
    </source>
</evidence>
<evidence type="ECO:0000259" key="2">
    <source>
        <dbReference type="Pfam" id="PF03407"/>
    </source>
</evidence>
<dbReference type="PANTHER" id="PTHR46038:SF13">
    <property type="entry name" value="GLYCOSYLTRANSFERASE"/>
    <property type="match status" value="1"/>
</dbReference>
<proteinExistence type="predicted"/>
<evidence type="ECO:0000256" key="1">
    <source>
        <dbReference type="SAM" id="MobiDB-lite"/>
    </source>
</evidence>
<feature type="domain" description="Nucleotide-diphospho-sugar transferase" evidence="2">
    <location>
        <begin position="134"/>
        <end position="332"/>
    </location>
</feature>
<feature type="region of interest" description="Disordered" evidence="1">
    <location>
        <begin position="1"/>
        <end position="24"/>
    </location>
</feature>
<dbReference type="Pfam" id="PF03407">
    <property type="entry name" value="Nucleotid_trans"/>
    <property type="match status" value="1"/>
</dbReference>
<accession>A0AAN8Z383</accession>
<evidence type="ECO:0000313" key="4">
    <source>
        <dbReference type="Proteomes" id="UP001370490"/>
    </source>
</evidence>
<protein>
    <submittedName>
        <fullName evidence="3">Nucleotide-diphospho-sugar transferase</fullName>
    </submittedName>
</protein>
<dbReference type="InterPro" id="IPR044821">
    <property type="entry name" value="At1g28695/At4g15970-like"/>
</dbReference>
<keyword evidence="4" id="KW-1185">Reference proteome</keyword>
<dbReference type="AlphaFoldDB" id="A0AAN8Z383"/>
<dbReference type="PANTHER" id="PTHR46038">
    <property type="entry name" value="EXPRESSED PROTEIN-RELATED"/>
    <property type="match status" value="1"/>
</dbReference>
<dbReference type="InterPro" id="IPR005069">
    <property type="entry name" value="Nucl-diP-sugar_transferase"/>
</dbReference>
<dbReference type="GO" id="GO:0016740">
    <property type="term" value="F:transferase activity"/>
    <property type="evidence" value="ECO:0007669"/>
    <property type="project" value="UniProtKB-KW"/>
</dbReference>
<comment type="caution">
    <text evidence="3">The sequence shown here is derived from an EMBL/GenBank/DDBJ whole genome shotgun (WGS) entry which is preliminary data.</text>
</comment>
<dbReference type="Proteomes" id="UP001370490">
    <property type="component" value="Unassembled WGS sequence"/>
</dbReference>
<name>A0AAN8Z383_9MAGN</name>
<gene>
    <name evidence="3" type="ORF">RJ641_015023</name>
</gene>